<dbReference type="EMBL" id="CAJHJT010000056">
    <property type="protein sequence ID" value="CAD7012110.1"/>
    <property type="molecule type" value="Genomic_DNA"/>
</dbReference>
<sequence length="124" mass="14417">MVRKKKENERAVLTPSSRPLPYLRKLKDSGRTIKTKRNQSRAVNYSAISFWFASHCALSSSHFILFNWFQKEKLLEANFRLVNHLKKSTLLPIGFVLLPFSVLEELLKAAFVVVGFYRSENRNT</sequence>
<proteinExistence type="predicted"/>
<feature type="transmembrane region" description="Helical" evidence="1">
    <location>
        <begin position="89"/>
        <end position="117"/>
    </location>
</feature>
<reference evidence="2" key="1">
    <citation type="submission" date="2020-11" db="EMBL/GenBank/DDBJ databases">
        <authorList>
            <person name="Whitehead M."/>
        </authorList>
    </citation>
    <scope>NUCLEOTIDE SEQUENCE</scope>
    <source>
        <strain evidence="2">EGII</strain>
    </source>
</reference>
<comment type="caution">
    <text evidence="2">The sequence shown here is derived from an EMBL/GenBank/DDBJ whole genome shotgun (WGS) entry which is preliminary data.</text>
</comment>
<keyword evidence="3" id="KW-1185">Reference proteome</keyword>
<evidence type="ECO:0000313" key="2">
    <source>
        <dbReference type="EMBL" id="CAD7012110.1"/>
    </source>
</evidence>
<evidence type="ECO:0000313" key="3">
    <source>
        <dbReference type="Proteomes" id="UP000606786"/>
    </source>
</evidence>
<protein>
    <submittedName>
        <fullName evidence="2">(Mediterranean fruit fly) hypothetical protein</fullName>
    </submittedName>
</protein>
<accession>A0A811V9U9</accession>
<keyword evidence="1" id="KW-0472">Membrane</keyword>
<feature type="transmembrane region" description="Helical" evidence="1">
    <location>
        <begin position="42"/>
        <end position="69"/>
    </location>
</feature>
<dbReference type="Proteomes" id="UP000606786">
    <property type="component" value="Unassembled WGS sequence"/>
</dbReference>
<evidence type="ECO:0000256" key="1">
    <source>
        <dbReference type="SAM" id="Phobius"/>
    </source>
</evidence>
<dbReference type="AlphaFoldDB" id="A0A811V9U9"/>
<keyword evidence="1" id="KW-0812">Transmembrane</keyword>
<name>A0A811V9U9_CERCA</name>
<organism evidence="2 3">
    <name type="scientific">Ceratitis capitata</name>
    <name type="common">Mediterranean fruit fly</name>
    <name type="synonym">Tephritis capitata</name>
    <dbReference type="NCBI Taxonomy" id="7213"/>
    <lineage>
        <taxon>Eukaryota</taxon>
        <taxon>Metazoa</taxon>
        <taxon>Ecdysozoa</taxon>
        <taxon>Arthropoda</taxon>
        <taxon>Hexapoda</taxon>
        <taxon>Insecta</taxon>
        <taxon>Pterygota</taxon>
        <taxon>Neoptera</taxon>
        <taxon>Endopterygota</taxon>
        <taxon>Diptera</taxon>
        <taxon>Brachycera</taxon>
        <taxon>Muscomorpha</taxon>
        <taxon>Tephritoidea</taxon>
        <taxon>Tephritidae</taxon>
        <taxon>Ceratitis</taxon>
        <taxon>Ceratitis</taxon>
    </lineage>
</organism>
<gene>
    <name evidence="2" type="ORF">CCAP1982_LOCUS20209</name>
</gene>
<feature type="non-terminal residue" evidence="2">
    <location>
        <position position="1"/>
    </location>
</feature>
<keyword evidence="1" id="KW-1133">Transmembrane helix</keyword>